<evidence type="ECO:0000313" key="2">
    <source>
        <dbReference type="EMBL" id="GBO11818.1"/>
    </source>
</evidence>
<protein>
    <submittedName>
        <fullName evidence="2">Uncharacterized protein</fullName>
    </submittedName>
</protein>
<gene>
    <name evidence="3" type="ORF">AVEN_176163_1</name>
    <name evidence="2" type="ORF">AVEN_32480_1</name>
</gene>
<dbReference type="EMBL" id="BGPR01036571">
    <property type="protein sequence ID" value="GBO11835.1"/>
    <property type="molecule type" value="Genomic_DNA"/>
</dbReference>
<proteinExistence type="predicted"/>
<evidence type="ECO:0000313" key="4">
    <source>
        <dbReference type="Proteomes" id="UP000499080"/>
    </source>
</evidence>
<organism evidence="2 4">
    <name type="scientific">Araneus ventricosus</name>
    <name type="common">Orbweaver spider</name>
    <name type="synonym">Epeira ventricosa</name>
    <dbReference type="NCBI Taxonomy" id="182803"/>
    <lineage>
        <taxon>Eukaryota</taxon>
        <taxon>Metazoa</taxon>
        <taxon>Ecdysozoa</taxon>
        <taxon>Arthropoda</taxon>
        <taxon>Chelicerata</taxon>
        <taxon>Arachnida</taxon>
        <taxon>Araneae</taxon>
        <taxon>Araneomorphae</taxon>
        <taxon>Entelegynae</taxon>
        <taxon>Araneoidea</taxon>
        <taxon>Araneidae</taxon>
        <taxon>Araneus</taxon>
    </lineage>
</organism>
<evidence type="ECO:0000256" key="1">
    <source>
        <dbReference type="SAM" id="MobiDB-lite"/>
    </source>
</evidence>
<evidence type="ECO:0000313" key="3">
    <source>
        <dbReference type="EMBL" id="GBO11835.1"/>
    </source>
</evidence>
<dbReference type="AlphaFoldDB" id="A0A4Y2UG35"/>
<feature type="region of interest" description="Disordered" evidence="1">
    <location>
        <begin position="105"/>
        <end position="142"/>
    </location>
</feature>
<dbReference type="Proteomes" id="UP000499080">
    <property type="component" value="Unassembled WGS sequence"/>
</dbReference>
<name>A0A4Y2UG35_ARAVE</name>
<feature type="compositionally biased region" description="Low complexity" evidence="1">
    <location>
        <begin position="111"/>
        <end position="124"/>
    </location>
</feature>
<dbReference type="EMBL" id="BGPR01036561">
    <property type="protein sequence ID" value="GBO11818.1"/>
    <property type="molecule type" value="Genomic_DNA"/>
</dbReference>
<accession>A0A4Y2UG35</accession>
<reference evidence="2 4" key="1">
    <citation type="journal article" date="2019" name="Sci. Rep.">
        <title>Orb-weaving spider Araneus ventricosus genome elucidates the spidroin gene catalogue.</title>
        <authorList>
            <person name="Kono N."/>
            <person name="Nakamura H."/>
            <person name="Ohtoshi R."/>
            <person name="Moran D.A.P."/>
            <person name="Shinohara A."/>
            <person name="Yoshida Y."/>
            <person name="Fujiwara M."/>
            <person name="Mori M."/>
            <person name="Tomita M."/>
            <person name="Arakawa K."/>
        </authorList>
    </citation>
    <scope>NUCLEOTIDE SEQUENCE [LARGE SCALE GENOMIC DNA]</scope>
</reference>
<comment type="caution">
    <text evidence="2">The sequence shown here is derived from an EMBL/GenBank/DDBJ whole genome shotgun (WGS) entry which is preliminary data.</text>
</comment>
<keyword evidence="4" id="KW-1185">Reference proteome</keyword>
<sequence length="174" mass="18960">MGFEATMAIIPYFQLDAVLIVNDQSNYSTVFLCKQPQKLICMHSVTDCFHSNHPSLRILSTRGNLSAATKHGDLTDKTPSACKSNILSLSPSPSHPKHLSFTLERGDRIGKGSPSPNPNGESGSVRGVRIPIRTGSPDAYGESESLTRNAFVPFSRTVVLSSLLRIRIFGFVLE</sequence>